<dbReference type="PROSITE" id="PS00641">
    <property type="entry name" value="COMPLEX1_75K_1"/>
    <property type="match status" value="1"/>
</dbReference>
<dbReference type="InterPro" id="IPR017896">
    <property type="entry name" value="4Fe4S_Fe-S-bd"/>
</dbReference>
<evidence type="ECO:0000256" key="5">
    <source>
        <dbReference type="ARBA" id="ARBA00023004"/>
    </source>
</evidence>
<evidence type="ECO:0000313" key="11">
    <source>
        <dbReference type="Proteomes" id="UP000824007"/>
    </source>
</evidence>
<dbReference type="Pfam" id="PF13510">
    <property type="entry name" value="Fer2_4"/>
    <property type="match status" value="1"/>
</dbReference>
<comment type="caution">
    <text evidence="10">The sequence shown here is derived from an EMBL/GenBank/DDBJ whole genome shotgun (WGS) entry which is preliminary data.</text>
</comment>
<feature type="domain" description="4Fe-4S ferredoxin-type" evidence="8">
    <location>
        <begin position="137"/>
        <end position="170"/>
    </location>
</feature>
<keyword evidence="6" id="KW-0411">Iron-sulfur</keyword>
<dbReference type="Proteomes" id="UP000824007">
    <property type="component" value="Unassembled WGS sequence"/>
</dbReference>
<dbReference type="InterPro" id="IPR000283">
    <property type="entry name" value="NADH_UbQ_OxRdtase_75kDa_su_CS"/>
</dbReference>
<dbReference type="PROSITE" id="PS51379">
    <property type="entry name" value="4FE4S_FER_2"/>
    <property type="match status" value="2"/>
</dbReference>
<dbReference type="Gene3D" id="3.10.20.740">
    <property type="match status" value="1"/>
</dbReference>
<dbReference type="SUPFAM" id="SSF53920">
    <property type="entry name" value="Fe-only hydrogenase"/>
    <property type="match status" value="1"/>
</dbReference>
<evidence type="ECO:0000256" key="4">
    <source>
        <dbReference type="ARBA" id="ARBA00022737"/>
    </source>
</evidence>
<evidence type="ECO:0000259" key="9">
    <source>
        <dbReference type="PROSITE" id="PS51839"/>
    </source>
</evidence>
<dbReference type="GO" id="GO:0016020">
    <property type="term" value="C:membrane"/>
    <property type="evidence" value="ECO:0007669"/>
    <property type="project" value="InterPro"/>
</dbReference>
<dbReference type="InterPro" id="IPR004108">
    <property type="entry name" value="Fe_hydrogenase_lsu_C"/>
</dbReference>
<evidence type="ECO:0000256" key="2">
    <source>
        <dbReference type="ARBA" id="ARBA00022485"/>
    </source>
</evidence>
<reference evidence="10" key="1">
    <citation type="journal article" date="2021" name="PeerJ">
        <title>Extensive microbial diversity within the chicken gut microbiome revealed by metagenomics and culture.</title>
        <authorList>
            <person name="Gilroy R."/>
            <person name="Ravi A."/>
            <person name="Getino M."/>
            <person name="Pursley I."/>
            <person name="Horton D.L."/>
            <person name="Alikhan N.F."/>
            <person name="Baker D."/>
            <person name="Gharbi K."/>
            <person name="Hall N."/>
            <person name="Watson M."/>
            <person name="Adriaenssens E.M."/>
            <person name="Foster-Nyarko E."/>
            <person name="Jarju S."/>
            <person name="Secka A."/>
            <person name="Antonio M."/>
            <person name="Oren A."/>
            <person name="Chaudhuri R.R."/>
            <person name="La Ragione R."/>
            <person name="Hildebrand F."/>
            <person name="Pallen M.J."/>
        </authorList>
    </citation>
    <scope>NUCLEOTIDE SEQUENCE</scope>
    <source>
        <strain evidence="10">ChiSxjej3B15-24422</strain>
    </source>
</reference>
<dbReference type="EMBL" id="DXDD01000006">
    <property type="protein sequence ID" value="HIY59202.1"/>
    <property type="molecule type" value="Genomic_DNA"/>
</dbReference>
<dbReference type="CDD" id="cd00207">
    <property type="entry name" value="fer2"/>
    <property type="match status" value="1"/>
</dbReference>
<sequence>MAKYMIIDGIRADFDQEKNILQVINGMGIHVPTLCYYSDLSIYGACRMCMVEDERGSLIASCSTPPKHGMVIKTNTPRLQHHRRMILELILASHCRDCTVCEKNQTCRLQELAARLELNDIRFPNTRKQHPIDDSSPSIIRDPSKCILCGDCVRVCNEVQHVGAIDFAQRGSEAIVTPAFGKKLAETDCVNCGQCAAVCPTAAIRIQTCHNSVWREIYNPKKRVVAQIAPAVRVAIGEAFGLKPGEDSIGRVFTAMRMMGFDAVFDTCLGADLTIMEEAKELAEKLERSAAAEAADSSDGENPCGGTAPEEAETASGRKISFPLFTSCCPAWIRYAENLHPEVLPYISTCKSPMEMFGAVIKEYYKKQDEEEGRETVSIAVMPCVAKKMEAGREEFIRNGVPDVDYVITTKELIRMIRESGIQFDEIDPEAPDMPFSISSGAGVIFGVTGGVTEAALRRLVKEKNTQTLRDIKFSGIRGMEGVKAAEMELDGRKVRIGVVSGLGNADNLIEKIKSGEEHFDFVEVMACPYGCIAGAGQPFCHKTDKKERMKGMYKSDNASSIKRSEENPVVYNLYHGGVLEGREHELLHVHYKRAEKA</sequence>
<feature type="domain" description="4Fe-4S ferredoxin-type" evidence="8">
    <location>
        <begin position="180"/>
        <end position="209"/>
    </location>
</feature>
<dbReference type="Gene3D" id="3.40.50.1780">
    <property type="match status" value="1"/>
</dbReference>
<evidence type="ECO:0000256" key="7">
    <source>
        <dbReference type="SAM" id="MobiDB-lite"/>
    </source>
</evidence>
<dbReference type="SUPFAM" id="SSF54862">
    <property type="entry name" value="4Fe-4S ferredoxins"/>
    <property type="match status" value="1"/>
</dbReference>
<keyword evidence="4" id="KW-0677">Repeat</keyword>
<dbReference type="GO" id="GO:0042773">
    <property type="term" value="P:ATP synthesis coupled electron transport"/>
    <property type="evidence" value="ECO:0007669"/>
    <property type="project" value="InterPro"/>
</dbReference>
<dbReference type="SUPFAM" id="SSF54292">
    <property type="entry name" value="2Fe-2S ferredoxin-like"/>
    <property type="match status" value="1"/>
</dbReference>
<dbReference type="Pfam" id="PF02906">
    <property type="entry name" value="Fe_hyd_lg_C"/>
    <property type="match status" value="1"/>
</dbReference>
<dbReference type="InterPro" id="IPR001041">
    <property type="entry name" value="2Fe-2S_ferredoxin-type"/>
</dbReference>
<dbReference type="Pfam" id="PF12838">
    <property type="entry name" value="Fer4_7"/>
    <property type="match status" value="1"/>
</dbReference>
<dbReference type="GO" id="GO:0051539">
    <property type="term" value="F:4 iron, 4 sulfur cluster binding"/>
    <property type="evidence" value="ECO:0007669"/>
    <property type="project" value="UniProtKB-KW"/>
</dbReference>
<dbReference type="PANTHER" id="PTHR11615">
    <property type="entry name" value="NITRATE, FORMATE, IRON DEHYDROGENASE"/>
    <property type="match status" value="1"/>
</dbReference>
<evidence type="ECO:0000313" key="10">
    <source>
        <dbReference type="EMBL" id="HIY59202.1"/>
    </source>
</evidence>
<dbReference type="GO" id="GO:0046872">
    <property type="term" value="F:metal ion binding"/>
    <property type="evidence" value="ECO:0007669"/>
    <property type="project" value="UniProtKB-KW"/>
</dbReference>
<dbReference type="PROSITE" id="PS00198">
    <property type="entry name" value="4FE4S_FER_1"/>
    <property type="match status" value="1"/>
</dbReference>
<dbReference type="PROSITE" id="PS51839">
    <property type="entry name" value="4FE4S_HC3"/>
    <property type="match status" value="1"/>
</dbReference>
<keyword evidence="2" id="KW-0004">4Fe-4S</keyword>
<keyword evidence="3" id="KW-0479">Metal-binding</keyword>
<dbReference type="InterPro" id="IPR009016">
    <property type="entry name" value="Fe_hydrogenase"/>
</dbReference>
<feature type="domain" description="4Fe-4S His(Cys)3-ligated-type" evidence="9">
    <location>
        <begin position="78"/>
        <end position="117"/>
    </location>
</feature>
<comment type="cofactor">
    <cofactor evidence="1">
        <name>[4Fe-4S] cluster</name>
        <dbReference type="ChEBI" id="CHEBI:49883"/>
    </cofactor>
</comment>
<dbReference type="SMART" id="SM00929">
    <property type="entry name" value="NADH-G_4Fe-4S_3"/>
    <property type="match status" value="1"/>
</dbReference>
<feature type="compositionally biased region" description="Low complexity" evidence="7">
    <location>
        <begin position="291"/>
        <end position="301"/>
    </location>
</feature>
<dbReference type="FunFam" id="3.30.70.20:FF:000035">
    <property type="entry name" value="Iron hydrogenase 1"/>
    <property type="match status" value="1"/>
</dbReference>
<keyword evidence="5" id="KW-0408">Iron</keyword>
<evidence type="ECO:0000256" key="6">
    <source>
        <dbReference type="ARBA" id="ARBA00023014"/>
    </source>
</evidence>
<evidence type="ECO:0000256" key="1">
    <source>
        <dbReference type="ARBA" id="ARBA00001966"/>
    </source>
</evidence>
<dbReference type="Gene3D" id="3.40.950.10">
    <property type="entry name" value="Fe-only Hydrogenase (Larger Subunit), Chain L, domain 3"/>
    <property type="match status" value="1"/>
</dbReference>
<protein>
    <submittedName>
        <fullName evidence="10">(2Fe-2S)-binding protein</fullName>
    </submittedName>
</protein>
<dbReference type="Gene3D" id="3.30.70.20">
    <property type="match status" value="1"/>
</dbReference>
<evidence type="ECO:0000259" key="8">
    <source>
        <dbReference type="PROSITE" id="PS51379"/>
    </source>
</evidence>
<organism evidence="10 11">
    <name type="scientific">Candidatus Eisenbergiella pullistercoris</name>
    <dbReference type="NCBI Taxonomy" id="2838555"/>
    <lineage>
        <taxon>Bacteria</taxon>
        <taxon>Bacillati</taxon>
        <taxon>Bacillota</taxon>
        <taxon>Clostridia</taxon>
        <taxon>Lachnospirales</taxon>
        <taxon>Lachnospiraceae</taxon>
        <taxon>Eisenbergiella</taxon>
    </lineage>
</organism>
<accession>A0A9D1YMB4</accession>
<name>A0A9D1YMB4_9FIRM</name>
<dbReference type="InterPro" id="IPR017900">
    <property type="entry name" value="4Fe4S_Fe_S_CS"/>
</dbReference>
<dbReference type="SMART" id="SM00902">
    <property type="entry name" value="Fe_hyd_SSU"/>
    <property type="match status" value="1"/>
</dbReference>
<proteinExistence type="predicted"/>
<dbReference type="InterPro" id="IPR036991">
    <property type="entry name" value="Fe_hydrogenase_ssu_sf"/>
</dbReference>
<dbReference type="Pfam" id="PF10588">
    <property type="entry name" value="NADH-G_4Fe-4S_3"/>
    <property type="match status" value="1"/>
</dbReference>
<dbReference type="InterPro" id="IPR050340">
    <property type="entry name" value="Cytosolic_Fe-S_CAF"/>
</dbReference>
<evidence type="ECO:0000256" key="3">
    <source>
        <dbReference type="ARBA" id="ARBA00022723"/>
    </source>
</evidence>
<dbReference type="GO" id="GO:0008137">
    <property type="term" value="F:NADH dehydrogenase (ubiquinone) activity"/>
    <property type="evidence" value="ECO:0007669"/>
    <property type="project" value="InterPro"/>
</dbReference>
<dbReference type="InterPro" id="IPR019574">
    <property type="entry name" value="NADH_UbQ_OxRdtase_Gsu_4Fe4S-bd"/>
</dbReference>
<dbReference type="GO" id="GO:0016491">
    <property type="term" value="F:oxidoreductase activity"/>
    <property type="evidence" value="ECO:0007669"/>
    <property type="project" value="InterPro"/>
</dbReference>
<gene>
    <name evidence="10" type="ORF">H9831_00735</name>
</gene>
<feature type="region of interest" description="Disordered" evidence="7">
    <location>
        <begin position="287"/>
        <end position="312"/>
    </location>
</feature>
<dbReference type="InterPro" id="IPR003149">
    <property type="entry name" value="Fe_hydrogenase_ssu"/>
</dbReference>
<dbReference type="Pfam" id="PF02256">
    <property type="entry name" value="Fe_hyd_SSU"/>
    <property type="match status" value="1"/>
</dbReference>
<dbReference type="InterPro" id="IPR036010">
    <property type="entry name" value="2Fe-2S_ferredoxin-like_sf"/>
</dbReference>
<dbReference type="Gene3D" id="4.10.260.20">
    <property type="entry name" value="Iron hydrogenase, small subunit"/>
    <property type="match status" value="1"/>
</dbReference>
<reference evidence="10" key="2">
    <citation type="submission" date="2021-04" db="EMBL/GenBank/DDBJ databases">
        <authorList>
            <person name="Gilroy R."/>
        </authorList>
    </citation>
    <scope>NUCLEOTIDE SEQUENCE</scope>
    <source>
        <strain evidence="10">ChiSxjej3B15-24422</strain>
    </source>
</reference>
<dbReference type="AlphaFoldDB" id="A0A9D1YMB4"/>